<dbReference type="AlphaFoldDB" id="A0A8T1S2J4"/>
<proteinExistence type="predicted"/>
<gene>
    <name evidence="1" type="ORF">G0U57_021249</name>
</gene>
<feature type="non-terminal residue" evidence="1">
    <location>
        <position position="71"/>
    </location>
</feature>
<feature type="non-terminal residue" evidence="1">
    <location>
        <position position="1"/>
    </location>
</feature>
<evidence type="ECO:0000313" key="1">
    <source>
        <dbReference type="EMBL" id="KAG6923219.1"/>
    </source>
</evidence>
<dbReference type="OrthoDB" id="6105938at2759"/>
<reference evidence="1 2" key="1">
    <citation type="journal article" date="2020" name="G3 (Bethesda)">
        <title>Draft Genome of the Common Snapping Turtle, Chelydra serpentina, a Model for Phenotypic Plasticity in Reptiles.</title>
        <authorList>
            <person name="Das D."/>
            <person name="Singh S.K."/>
            <person name="Bierstedt J."/>
            <person name="Erickson A."/>
            <person name="Galli G.L.J."/>
            <person name="Crossley D.A. 2nd"/>
            <person name="Rhen T."/>
        </authorList>
    </citation>
    <scope>NUCLEOTIDE SEQUENCE [LARGE SCALE GENOMIC DNA]</scope>
    <source>
        <strain evidence="1">KW</strain>
    </source>
</reference>
<accession>A0A8T1S2J4</accession>
<protein>
    <submittedName>
        <fullName evidence="1">Tripartite motif containing 72, E3 ubiquitin protein ligase L-like protein</fullName>
    </submittedName>
</protein>
<evidence type="ECO:0000313" key="2">
    <source>
        <dbReference type="Proteomes" id="UP000765507"/>
    </source>
</evidence>
<dbReference type="EMBL" id="JAHGAV010000945">
    <property type="protein sequence ID" value="KAG6923219.1"/>
    <property type="molecule type" value="Genomic_DNA"/>
</dbReference>
<keyword evidence="2" id="KW-1185">Reference proteome</keyword>
<organism evidence="1 2">
    <name type="scientific">Chelydra serpentina</name>
    <name type="common">Snapping turtle</name>
    <name type="synonym">Testudo serpentina</name>
    <dbReference type="NCBI Taxonomy" id="8475"/>
    <lineage>
        <taxon>Eukaryota</taxon>
        <taxon>Metazoa</taxon>
        <taxon>Chordata</taxon>
        <taxon>Craniata</taxon>
        <taxon>Vertebrata</taxon>
        <taxon>Euteleostomi</taxon>
        <taxon>Archelosauria</taxon>
        <taxon>Testudinata</taxon>
        <taxon>Testudines</taxon>
        <taxon>Cryptodira</taxon>
        <taxon>Durocryptodira</taxon>
        <taxon>Americhelydia</taxon>
        <taxon>Chelydroidea</taxon>
        <taxon>Chelydridae</taxon>
        <taxon>Chelydra</taxon>
    </lineage>
</organism>
<comment type="caution">
    <text evidence="1">The sequence shown here is derived from an EMBL/GenBank/DDBJ whole genome shotgun (WGS) entry which is preliminary data.</text>
</comment>
<sequence length="71" mass="8277">KQLPQQQIQLQEAQVRKEKTITLLNRQIAEVEDTVVRFKQQVSEQLGVMRTYLEVLEASLGREAERVQQQA</sequence>
<dbReference type="Proteomes" id="UP000765507">
    <property type="component" value="Unassembled WGS sequence"/>
</dbReference>
<name>A0A8T1S2J4_CHESE</name>